<protein>
    <submittedName>
        <fullName evidence="1">Uncharacterized protein</fullName>
    </submittedName>
</protein>
<reference evidence="1 2" key="1">
    <citation type="submission" date="2020-08" db="EMBL/GenBank/DDBJ databases">
        <title>Sequencing the genomes of 1000 actinobacteria strains.</title>
        <authorList>
            <person name="Klenk H.-P."/>
        </authorList>
    </citation>
    <scope>NUCLEOTIDE SEQUENCE [LARGE SCALE GENOMIC DNA]</scope>
    <source>
        <strain evidence="1 2">DSM 22826</strain>
    </source>
</reference>
<proteinExistence type="predicted"/>
<dbReference type="Gene3D" id="3.40.1000.10">
    <property type="entry name" value="Mog1/PsbP, alpha/beta/alpha sandwich"/>
    <property type="match status" value="1"/>
</dbReference>
<organism evidence="1 2">
    <name type="scientific">Paeniglutamicibacter cryotolerans</name>
    <dbReference type="NCBI Taxonomy" id="670079"/>
    <lineage>
        <taxon>Bacteria</taxon>
        <taxon>Bacillati</taxon>
        <taxon>Actinomycetota</taxon>
        <taxon>Actinomycetes</taxon>
        <taxon>Micrococcales</taxon>
        <taxon>Micrococcaceae</taxon>
        <taxon>Paeniglutamicibacter</taxon>
    </lineage>
</organism>
<name>A0A839QK43_9MICC</name>
<keyword evidence="2" id="KW-1185">Reference proteome</keyword>
<accession>A0A839QK43</accession>
<sequence length="466" mass="49910">MSEQNTQTTVGHRRVLAFETAGTWIPEILREEVELFAAMPPAENEFTPNIVVTVNAYAGTLQDFSRLALAGLESSLSETRIVDVGSWAYRFQNPDAGGNVPTDALGEPLASHEGRAIEYTHRAPNGRTVSGVDYLVLLSGWAIQISTTTAIQTRFIFDGDFERMARSTVALRAAGPADAADHVPAPAMHGIDPIATDVLGEEAEDLSLQLTSGADVGAGNWISGEALARIPELQDAVVGRLGAMTADPVLDELRGLGLMENGRLGGVGQFMAAALSDASARLRLTGRFLDHESLFQAFAYGDQALVIAGPGYGPLILNQAWDSPAQGALKVQILPLSELTSSVSRWAGAGPAWNLHVAPFMFEQELIEERFGGEAPLPEGAGQVLEQVWNQPWFIWQLEVEGPRGAVPACTYVNAGPRGNYRIGTVEEPGSGDVKTAMWATESALIFRQVEDALQAAYFGRDARLA</sequence>
<gene>
    <name evidence="1" type="ORF">E9229_001315</name>
</gene>
<evidence type="ECO:0000313" key="1">
    <source>
        <dbReference type="EMBL" id="MBB2995124.1"/>
    </source>
</evidence>
<evidence type="ECO:0000313" key="2">
    <source>
        <dbReference type="Proteomes" id="UP000523000"/>
    </source>
</evidence>
<dbReference type="Proteomes" id="UP000523000">
    <property type="component" value="Unassembled WGS sequence"/>
</dbReference>
<dbReference type="EMBL" id="JACHVS010000001">
    <property type="protein sequence ID" value="MBB2995124.1"/>
    <property type="molecule type" value="Genomic_DNA"/>
</dbReference>
<dbReference type="AlphaFoldDB" id="A0A839QK43"/>
<comment type="caution">
    <text evidence="1">The sequence shown here is derived from an EMBL/GenBank/DDBJ whole genome shotgun (WGS) entry which is preliminary data.</text>
</comment>
<dbReference type="RefSeq" id="WP_183510430.1">
    <property type="nucleotide sequence ID" value="NZ_BAABGK010000113.1"/>
</dbReference>